<dbReference type="AlphaFoldDB" id="A0A168KNB3"/>
<dbReference type="SUPFAM" id="SSF55120">
    <property type="entry name" value="Pseudouridine synthase"/>
    <property type="match status" value="1"/>
</dbReference>
<dbReference type="InterPro" id="IPR006145">
    <property type="entry name" value="PsdUridine_synth_RsuA/RluA"/>
</dbReference>
<dbReference type="EMBL" id="LT550136">
    <property type="protein sequence ID" value="SAL95036.1"/>
    <property type="molecule type" value="Genomic_DNA"/>
</dbReference>
<dbReference type="GO" id="GO:0003723">
    <property type="term" value="F:RNA binding"/>
    <property type="evidence" value="ECO:0007669"/>
    <property type="project" value="InterPro"/>
</dbReference>
<reference evidence="3" key="1">
    <citation type="submission" date="2016-04" db="EMBL/GenBank/DDBJ databases">
        <authorList>
            <person name="Evans L.H."/>
            <person name="Alamgir A."/>
            <person name="Owens N."/>
            <person name="Weber N.D."/>
            <person name="Virtaneva K."/>
            <person name="Barbian K."/>
            <person name="Babar A."/>
            <person name="Rosenke K."/>
        </authorList>
    </citation>
    <scope>NUCLEOTIDE SEQUENCE [LARGE SCALE GENOMIC DNA]</scope>
    <source>
        <strain evidence="3">CBS 101.48</strain>
    </source>
</reference>
<organism evidence="3">
    <name type="scientific">Absidia glauca</name>
    <name type="common">Pin mould</name>
    <dbReference type="NCBI Taxonomy" id="4829"/>
    <lineage>
        <taxon>Eukaryota</taxon>
        <taxon>Fungi</taxon>
        <taxon>Fungi incertae sedis</taxon>
        <taxon>Mucoromycota</taxon>
        <taxon>Mucoromycotina</taxon>
        <taxon>Mucoromycetes</taxon>
        <taxon>Mucorales</taxon>
        <taxon>Cunninghamellaceae</taxon>
        <taxon>Absidia</taxon>
    </lineage>
</organism>
<dbReference type="STRING" id="4829.A0A168KNB3"/>
<dbReference type="GO" id="GO:0000455">
    <property type="term" value="P:enzyme-directed rRNA pseudouridine synthesis"/>
    <property type="evidence" value="ECO:0007669"/>
    <property type="project" value="TreeGrafter"/>
</dbReference>
<evidence type="ECO:0000313" key="4">
    <source>
        <dbReference type="Proteomes" id="UP000078561"/>
    </source>
</evidence>
<evidence type="ECO:0000256" key="1">
    <source>
        <dbReference type="ARBA" id="ARBA00010876"/>
    </source>
</evidence>
<proteinExistence type="inferred from homology"/>
<evidence type="ECO:0000313" key="3">
    <source>
        <dbReference type="EMBL" id="SAL95036.1"/>
    </source>
</evidence>
<dbReference type="PANTHER" id="PTHR21600">
    <property type="entry name" value="MITOCHONDRIAL RNA PSEUDOURIDINE SYNTHASE"/>
    <property type="match status" value="1"/>
</dbReference>
<dbReference type="OMA" id="FGTSGIM"/>
<dbReference type="CDD" id="cd02869">
    <property type="entry name" value="PseudoU_synth_RluA_like"/>
    <property type="match status" value="1"/>
</dbReference>
<feature type="domain" description="Pseudouridine synthase RsuA/RluA-like" evidence="2">
    <location>
        <begin position="16"/>
        <end position="187"/>
    </location>
</feature>
<dbReference type="PANTHER" id="PTHR21600:SF87">
    <property type="entry name" value="RNA PSEUDOURIDYLATE SYNTHASE DOMAIN-CONTAINING PROTEIN 1"/>
    <property type="match status" value="1"/>
</dbReference>
<dbReference type="InParanoid" id="A0A168KNB3"/>
<dbReference type="InterPro" id="IPR020103">
    <property type="entry name" value="PsdUridine_synth_cat_dom_sf"/>
</dbReference>
<keyword evidence="4" id="KW-1185">Reference proteome</keyword>
<dbReference type="Pfam" id="PF00849">
    <property type="entry name" value="PseudoU_synth_2"/>
    <property type="match status" value="1"/>
</dbReference>
<dbReference type="GO" id="GO:0009982">
    <property type="term" value="F:pseudouridine synthase activity"/>
    <property type="evidence" value="ECO:0007669"/>
    <property type="project" value="InterPro"/>
</dbReference>
<dbReference type="Proteomes" id="UP000078561">
    <property type="component" value="Unassembled WGS sequence"/>
</dbReference>
<accession>A0A168KNB3</accession>
<name>A0A168KNB3_ABSGL</name>
<dbReference type="OrthoDB" id="428658at2759"/>
<evidence type="ECO:0000259" key="2">
    <source>
        <dbReference type="Pfam" id="PF00849"/>
    </source>
</evidence>
<gene>
    <name evidence="3" type="primary">ABSGL_00335.1 scaffold 492</name>
</gene>
<dbReference type="InterPro" id="IPR050188">
    <property type="entry name" value="RluA_PseudoU_synthase"/>
</dbReference>
<sequence>MRLQQPLKVAYHDDSYFVVDKPFDCRIQPDPQNPMDLSVEKLIQQQHPDLPPLKNVHQIDYATSGIYVQALTRKAAAKVSKLFEQRKVEKTYLAIVRGHMIPDLLSAGTTSSPPPIVVDQPIDNDPSHPFRMAILPSGKPSFTTIQVLEQGYYYPSSQNPGLRIPVTKVALYPKTGRRHQLRVHLQSIGHPIVGDFNYEVPYTDTFRMMLHAYKIHFPLSSGAISISTLDPFVDLIR</sequence>
<protein>
    <recommendedName>
        <fullName evidence="2">Pseudouridine synthase RsuA/RluA-like domain-containing protein</fullName>
    </recommendedName>
</protein>
<comment type="similarity">
    <text evidence="1">Belongs to the pseudouridine synthase RluA family.</text>
</comment>
<dbReference type="Gene3D" id="3.30.2350.10">
    <property type="entry name" value="Pseudouridine synthase"/>
    <property type="match status" value="1"/>
</dbReference>